<accession>A0AAV9RWE9</accession>
<reference evidence="2 3" key="1">
    <citation type="submission" date="2021-06" db="EMBL/GenBank/DDBJ databases">
        <authorList>
            <person name="Palmer J.M."/>
        </authorList>
    </citation>
    <scope>NUCLEOTIDE SEQUENCE [LARGE SCALE GENOMIC DNA]</scope>
    <source>
        <strain evidence="2 3">MEX-2019</strain>
        <tissue evidence="2">Muscle</tissue>
    </source>
</reference>
<sequence length="139" mass="14998">MVWAEQRRAWEMRAYLPQPLRKLAGKPPPLKPKRRKVLRADISFSGRRARASLPDQSAQPGAQAENGAEPLHIPSAPAAEERAEPPGRSADVSSPPPSAAGTIGPWRSPTYCPRVPLLADSFCYGLCYGGTQNADKQAA</sequence>
<protein>
    <submittedName>
        <fullName evidence="2">Uncharacterized protein</fullName>
    </submittedName>
</protein>
<dbReference type="Proteomes" id="UP001311232">
    <property type="component" value="Unassembled WGS sequence"/>
</dbReference>
<dbReference type="EMBL" id="JAHHUM010001223">
    <property type="protein sequence ID" value="KAK5613341.1"/>
    <property type="molecule type" value="Genomic_DNA"/>
</dbReference>
<keyword evidence="3" id="KW-1185">Reference proteome</keyword>
<proteinExistence type="predicted"/>
<gene>
    <name evidence="2" type="ORF">CRENBAI_023515</name>
</gene>
<feature type="region of interest" description="Disordered" evidence="1">
    <location>
        <begin position="19"/>
        <end position="109"/>
    </location>
</feature>
<dbReference type="AlphaFoldDB" id="A0AAV9RWE9"/>
<evidence type="ECO:0000313" key="3">
    <source>
        <dbReference type="Proteomes" id="UP001311232"/>
    </source>
</evidence>
<comment type="caution">
    <text evidence="2">The sequence shown here is derived from an EMBL/GenBank/DDBJ whole genome shotgun (WGS) entry which is preliminary data.</text>
</comment>
<evidence type="ECO:0000256" key="1">
    <source>
        <dbReference type="SAM" id="MobiDB-lite"/>
    </source>
</evidence>
<organism evidence="2 3">
    <name type="scientific">Crenichthys baileyi</name>
    <name type="common">White River springfish</name>
    <dbReference type="NCBI Taxonomy" id="28760"/>
    <lineage>
        <taxon>Eukaryota</taxon>
        <taxon>Metazoa</taxon>
        <taxon>Chordata</taxon>
        <taxon>Craniata</taxon>
        <taxon>Vertebrata</taxon>
        <taxon>Euteleostomi</taxon>
        <taxon>Actinopterygii</taxon>
        <taxon>Neopterygii</taxon>
        <taxon>Teleostei</taxon>
        <taxon>Neoteleostei</taxon>
        <taxon>Acanthomorphata</taxon>
        <taxon>Ovalentaria</taxon>
        <taxon>Atherinomorphae</taxon>
        <taxon>Cyprinodontiformes</taxon>
        <taxon>Goodeidae</taxon>
        <taxon>Crenichthys</taxon>
    </lineage>
</organism>
<evidence type="ECO:0000313" key="2">
    <source>
        <dbReference type="EMBL" id="KAK5613341.1"/>
    </source>
</evidence>
<name>A0AAV9RWE9_9TELE</name>